<evidence type="ECO:0000256" key="7">
    <source>
        <dbReference type="ARBA" id="ARBA00023303"/>
    </source>
</evidence>
<dbReference type="InterPro" id="IPR003280">
    <property type="entry name" value="2pore_dom_K_chnl"/>
</dbReference>
<dbReference type="AlphaFoldDB" id="A0A2T9Z575"/>
<evidence type="ECO:0000259" key="9">
    <source>
        <dbReference type="Pfam" id="PF07885"/>
    </source>
</evidence>
<dbReference type="SUPFAM" id="SSF81324">
    <property type="entry name" value="Voltage-gated potassium channels"/>
    <property type="match status" value="2"/>
</dbReference>
<feature type="transmembrane region" description="Helical" evidence="8">
    <location>
        <begin position="208"/>
        <end position="226"/>
    </location>
</feature>
<evidence type="ECO:0000256" key="2">
    <source>
        <dbReference type="ARBA" id="ARBA00022448"/>
    </source>
</evidence>
<dbReference type="Pfam" id="PF07885">
    <property type="entry name" value="Ion_trans_2"/>
    <property type="match status" value="1"/>
</dbReference>
<feature type="transmembrane region" description="Helical" evidence="8">
    <location>
        <begin position="88"/>
        <end position="109"/>
    </location>
</feature>
<dbReference type="GO" id="GO:0005886">
    <property type="term" value="C:plasma membrane"/>
    <property type="evidence" value="ECO:0007669"/>
    <property type="project" value="TreeGrafter"/>
</dbReference>
<accession>A0A2T9Z575</accession>
<feature type="transmembrane region" description="Helical" evidence="8">
    <location>
        <begin position="232"/>
        <end position="250"/>
    </location>
</feature>
<dbReference type="PANTHER" id="PTHR11003:SF291">
    <property type="entry name" value="IP11374P"/>
    <property type="match status" value="1"/>
</dbReference>
<dbReference type="Gene3D" id="1.10.287.70">
    <property type="match status" value="1"/>
</dbReference>
<evidence type="ECO:0000256" key="4">
    <source>
        <dbReference type="ARBA" id="ARBA00022989"/>
    </source>
</evidence>
<keyword evidence="4 8" id="KW-1133">Transmembrane helix</keyword>
<keyword evidence="11" id="KW-1185">Reference proteome</keyword>
<evidence type="ECO:0000256" key="8">
    <source>
        <dbReference type="SAM" id="Phobius"/>
    </source>
</evidence>
<reference evidence="10 11" key="1">
    <citation type="journal article" date="2018" name="MBio">
        <title>Comparative Genomics Reveals the Core Gene Toolbox for the Fungus-Insect Symbiosis.</title>
        <authorList>
            <person name="Wang Y."/>
            <person name="Stata M."/>
            <person name="Wang W."/>
            <person name="Stajich J.E."/>
            <person name="White M.M."/>
            <person name="Moncalvo J.M."/>
        </authorList>
    </citation>
    <scope>NUCLEOTIDE SEQUENCE [LARGE SCALE GENOMIC DNA]</scope>
    <source>
        <strain evidence="10 11">AUS-77-4</strain>
    </source>
</reference>
<dbReference type="EMBL" id="MBFT01000024">
    <property type="protein sequence ID" value="PVU99696.1"/>
    <property type="molecule type" value="Genomic_DNA"/>
</dbReference>
<keyword evidence="2" id="KW-0813">Transport</keyword>
<keyword evidence="7" id="KW-0407">Ion channel</keyword>
<feature type="transmembrane region" description="Helical" evidence="8">
    <location>
        <begin position="129"/>
        <end position="148"/>
    </location>
</feature>
<sequence>MDRKSVDLGVIKRETDALQEYRLPYQESNRRHSDGGASFVSGSTIGGFSSQYYNTEPDDEKDFEDINQKQKSVNLENAKKTAKKGRKYRWIVSLAGWLFPLKLMISGLLLAEEINKKTQPAYFAFDDHLALRLTLFVVVVISTTSFFLRCLDFNLLATTFITIFCSLVNGSGMSKSQRYLQFSIIAVYGWACVGSFLFVLIEGYPFFIGLYFSLASMTTIGFGDFIPTTSLSKAVFGVWVFIGIVIMAINRHKTISKNSRTKSKLSDYVFELYYRSMVPKSSRASISLENTKRPQSMFKNVRRWSDRTEVCSLEKGNNADKESTTTKDVGSIFDTDDRSIYEKSKYKEIASAMNKRLLIIFIISLVTYFSIGSTMYAFERDQVSYRFGDTAPKSKSAILFFSLTIVIGVSVITALIVAAIDRIQFALKKNIEAERPSMPKSKPRRKTSFKNRILEKFLYGDTLRSSIES</sequence>
<feature type="domain" description="Potassium channel" evidence="9">
    <location>
        <begin position="189"/>
        <end position="249"/>
    </location>
</feature>
<evidence type="ECO:0000256" key="6">
    <source>
        <dbReference type="ARBA" id="ARBA00023136"/>
    </source>
</evidence>
<keyword evidence="5" id="KW-0406">Ion transport</keyword>
<protein>
    <recommendedName>
        <fullName evidence="9">Potassium channel domain-containing protein</fullName>
    </recommendedName>
</protein>
<feature type="transmembrane region" description="Helical" evidence="8">
    <location>
        <begin position="155"/>
        <end position="173"/>
    </location>
</feature>
<evidence type="ECO:0000256" key="1">
    <source>
        <dbReference type="ARBA" id="ARBA00004141"/>
    </source>
</evidence>
<evidence type="ECO:0000256" key="5">
    <source>
        <dbReference type="ARBA" id="ARBA00023065"/>
    </source>
</evidence>
<evidence type="ECO:0000313" key="10">
    <source>
        <dbReference type="EMBL" id="PVU99696.1"/>
    </source>
</evidence>
<dbReference type="PANTHER" id="PTHR11003">
    <property type="entry name" value="POTASSIUM CHANNEL, SUBFAMILY K"/>
    <property type="match status" value="1"/>
</dbReference>
<dbReference type="OrthoDB" id="297496at2759"/>
<evidence type="ECO:0000313" key="11">
    <source>
        <dbReference type="Proteomes" id="UP000245699"/>
    </source>
</evidence>
<dbReference type="GO" id="GO:0022841">
    <property type="term" value="F:potassium ion leak channel activity"/>
    <property type="evidence" value="ECO:0007669"/>
    <property type="project" value="TreeGrafter"/>
</dbReference>
<keyword evidence="6 8" id="KW-0472">Membrane</keyword>
<dbReference type="GO" id="GO:0030322">
    <property type="term" value="P:stabilization of membrane potential"/>
    <property type="evidence" value="ECO:0007669"/>
    <property type="project" value="TreeGrafter"/>
</dbReference>
<dbReference type="Proteomes" id="UP000245699">
    <property type="component" value="Unassembled WGS sequence"/>
</dbReference>
<feature type="transmembrane region" description="Helical" evidence="8">
    <location>
        <begin position="179"/>
        <end position="201"/>
    </location>
</feature>
<dbReference type="GO" id="GO:0015271">
    <property type="term" value="F:outward rectifier potassium channel activity"/>
    <property type="evidence" value="ECO:0007669"/>
    <property type="project" value="TreeGrafter"/>
</dbReference>
<evidence type="ECO:0000256" key="3">
    <source>
        <dbReference type="ARBA" id="ARBA00022692"/>
    </source>
</evidence>
<gene>
    <name evidence="10" type="ORF">BB559_000503</name>
</gene>
<proteinExistence type="predicted"/>
<comment type="caution">
    <text evidence="10">The sequence shown here is derived from an EMBL/GenBank/DDBJ whole genome shotgun (WGS) entry which is preliminary data.</text>
</comment>
<dbReference type="InterPro" id="IPR013099">
    <property type="entry name" value="K_chnl_dom"/>
</dbReference>
<organism evidence="10 11">
    <name type="scientific">Furculomyces boomerangus</name>
    <dbReference type="NCBI Taxonomy" id="61424"/>
    <lineage>
        <taxon>Eukaryota</taxon>
        <taxon>Fungi</taxon>
        <taxon>Fungi incertae sedis</taxon>
        <taxon>Zoopagomycota</taxon>
        <taxon>Kickxellomycotina</taxon>
        <taxon>Harpellomycetes</taxon>
        <taxon>Harpellales</taxon>
        <taxon>Harpellaceae</taxon>
        <taxon>Furculomyces</taxon>
    </lineage>
</organism>
<keyword evidence="3 8" id="KW-0812">Transmembrane</keyword>
<comment type="subcellular location">
    <subcellularLocation>
        <location evidence="1">Membrane</location>
        <topology evidence="1">Multi-pass membrane protein</topology>
    </subcellularLocation>
</comment>
<feature type="transmembrane region" description="Helical" evidence="8">
    <location>
        <begin position="357"/>
        <end position="378"/>
    </location>
</feature>
<name>A0A2T9Z575_9FUNG</name>
<feature type="transmembrane region" description="Helical" evidence="8">
    <location>
        <begin position="398"/>
        <end position="420"/>
    </location>
</feature>